<dbReference type="InterPro" id="IPR045644">
    <property type="entry name" value="DUF6404"/>
</dbReference>
<name>A0A5D8YL63_9GAMM</name>
<comment type="caution">
    <text evidence="2">The sequence shown here is derived from an EMBL/GenBank/DDBJ whole genome shotgun (WGS) entry which is preliminary data.</text>
</comment>
<evidence type="ECO:0000313" key="3">
    <source>
        <dbReference type="Proteomes" id="UP000323164"/>
    </source>
</evidence>
<reference evidence="2 3" key="1">
    <citation type="submission" date="2019-08" db="EMBL/GenBank/DDBJ databases">
        <title>Draft genome sequence of Lysobacter sp. UKS-15.</title>
        <authorList>
            <person name="Im W.-T."/>
        </authorList>
    </citation>
    <scope>NUCLEOTIDE SEQUENCE [LARGE SCALE GENOMIC DNA]</scope>
    <source>
        <strain evidence="2 3">UKS-15</strain>
    </source>
</reference>
<keyword evidence="1" id="KW-0812">Transmembrane</keyword>
<dbReference type="RefSeq" id="WP_149353742.1">
    <property type="nucleotide sequence ID" value="NZ_VTRV01000195.1"/>
</dbReference>
<proteinExistence type="predicted"/>
<dbReference type="Proteomes" id="UP000323164">
    <property type="component" value="Unassembled WGS sequence"/>
</dbReference>
<protein>
    <submittedName>
        <fullName evidence="2">Uncharacterized protein</fullName>
    </submittedName>
</protein>
<sequence>MNHQRRVSLYRQYMAASGADPNTAAPYLWQLAWARGWKIPPPPFMSGLALALFAAVAYPALAFFLWLLTFVYPNHRVPFVFAAWVAASAGVFGVVATPIYFHHMAKQYGLVHWSTFAGVRQRT</sequence>
<dbReference type="AlphaFoldDB" id="A0A5D8YL63"/>
<gene>
    <name evidence="2" type="ORF">FW784_12905</name>
</gene>
<keyword evidence="1" id="KW-0472">Membrane</keyword>
<keyword evidence="3" id="KW-1185">Reference proteome</keyword>
<accession>A0A5D8YL63</accession>
<dbReference type="OrthoDB" id="7870117at2"/>
<feature type="transmembrane region" description="Helical" evidence="1">
    <location>
        <begin position="79"/>
        <end position="101"/>
    </location>
</feature>
<organism evidence="2 3">
    <name type="scientific">Cognatilysobacter lacus</name>
    <dbReference type="NCBI Taxonomy" id="1643323"/>
    <lineage>
        <taxon>Bacteria</taxon>
        <taxon>Pseudomonadati</taxon>
        <taxon>Pseudomonadota</taxon>
        <taxon>Gammaproteobacteria</taxon>
        <taxon>Lysobacterales</taxon>
        <taxon>Lysobacteraceae</taxon>
        <taxon>Cognatilysobacter</taxon>
    </lineage>
</organism>
<evidence type="ECO:0000313" key="2">
    <source>
        <dbReference type="EMBL" id="TZF83515.1"/>
    </source>
</evidence>
<dbReference type="Pfam" id="PF19942">
    <property type="entry name" value="DUF6404"/>
    <property type="match status" value="1"/>
</dbReference>
<keyword evidence="1" id="KW-1133">Transmembrane helix</keyword>
<feature type="transmembrane region" description="Helical" evidence="1">
    <location>
        <begin position="44"/>
        <end position="67"/>
    </location>
</feature>
<dbReference type="EMBL" id="VTRV01000195">
    <property type="protein sequence ID" value="TZF83515.1"/>
    <property type="molecule type" value="Genomic_DNA"/>
</dbReference>
<evidence type="ECO:0000256" key="1">
    <source>
        <dbReference type="SAM" id="Phobius"/>
    </source>
</evidence>